<evidence type="ECO:0000313" key="2">
    <source>
        <dbReference type="EMBL" id="MPC67192.1"/>
    </source>
</evidence>
<proteinExistence type="predicted"/>
<reference evidence="2 3" key="1">
    <citation type="submission" date="2019-05" db="EMBL/GenBank/DDBJ databases">
        <title>Another draft genome of Portunus trituberculatus and its Hox gene families provides insights of decapod evolution.</title>
        <authorList>
            <person name="Jeong J.-H."/>
            <person name="Song I."/>
            <person name="Kim S."/>
            <person name="Choi T."/>
            <person name="Kim D."/>
            <person name="Ryu S."/>
            <person name="Kim W."/>
        </authorList>
    </citation>
    <scope>NUCLEOTIDE SEQUENCE [LARGE SCALE GENOMIC DNA]</scope>
    <source>
        <tissue evidence="2">Muscle</tissue>
    </source>
</reference>
<dbReference type="AlphaFoldDB" id="A0A5B7H7W6"/>
<feature type="compositionally biased region" description="Basic and acidic residues" evidence="1">
    <location>
        <begin position="36"/>
        <end position="45"/>
    </location>
</feature>
<comment type="caution">
    <text evidence="2">The sequence shown here is derived from an EMBL/GenBank/DDBJ whole genome shotgun (WGS) entry which is preliminary data.</text>
</comment>
<dbReference type="Proteomes" id="UP000324222">
    <property type="component" value="Unassembled WGS sequence"/>
</dbReference>
<protein>
    <submittedName>
        <fullName evidence="2">Uncharacterized protein</fullName>
    </submittedName>
</protein>
<feature type="region of interest" description="Disordered" evidence="1">
    <location>
        <begin position="1"/>
        <end position="45"/>
    </location>
</feature>
<organism evidence="2 3">
    <name type="scientific">Portunus trituberculatus</name>
    <name type="common">Swimming crab</name>
    <name type="synonym">Neptunus trituberculatus</name>
    <dbReference type="NCBI Taxonomy" id="210409"/>
    <lineage>
        <taxon>Eukaryota</taxon>
        <taxon>Metazoa</taxon>
        <taxon>Ecdysozoa</taxon>
        <taxon>Arthropoda</taxon>
        <taxon>Crustacea</taxon>
        <taxon>Multicrustacea</taxon>
        <taxon>Malacostraca</taxon>
        <taxon>Eumalacostraca</taxon>
        <taxon>Eucarida</taxon>
        <taxon>Decapoda</taxon>
        <taxon>Pleocyemata</taxon>
        <taxon>Brachyura</taxon>
        <taxon>Eubrachyura</taxon>
        <taxon>Portunoidea</taxon>
        <taxon>Portunidae</taxon>
        <taxon>Portuninae</taxon>
        <taxon>Portunus</taxon>
    </lineage>
</organism>
<sequence length="45" mass="4941">MNFLIGGRSVSVGPENRSPKRTSRPPSTHTTTPAAKPERRPRPSK</sequence>
<feature type="compositionally biased region" description="Low complexity" evidence="1">
    <location>
        <begin position="24"/>
        <end position="35"/>
    </location>
</feature>
<accession>A0A5B7H7W6</accession>
<name>A0A5B7H7W6_PORTR</name>
<evidence type="ECO:0000256" key="1">
    <source>
        <dbReference type="SAM" id="MobiDB-lite"/>
    </source>
</evidence>
<gene>
    <name evidence="2" type="ORF">E2C01_061359</name>
</gene>
<evidence type="ECO:0000313" key="3">
    <source>
        <dbReference type="Proteomes" id="UP000324222"/>
    </source>
</evidence>
<dbReference type="EMBL" id="VSRR010025871">
    <property type="protein sequence ID" value="MPC67192.1"/>
    <property type="molecule type" value="Genomic_DNA"/>
</dbReference>
<keyword evidence="3" id="KW-1185">Reference proteome</keyword>